<protein>
    <recommendedName>
        <fullName evidence="3">Peptidase S9 prolyl oligopeptidase catalytic domain-containing protein</fullName>
    </recommendedName>
</protein>
<evidence type="ECO:0000256" key="2">
    <source>
        <dbReference type="ARBA" id="ARBA00022825"/>
    </source>
</evidence>
<gene>
    <name evidence="4" type="ORF">CAL28_15520</name>
</gene>
<evidence type="ECO:0000313" key="4">
    <source>
        <dbReference type="EMBL" id="OZI60787.1"/>
    </source>
</evidence>
<dbReference type="AlphaFoldDB" id="A0A261UGZ2"/>
<keyword evidence="5" id="KW-1185">Reference proteome</keyword>
<dbReference type="EMBL" id="NEVS01000004">
    <property type="protein sequence ID" value="OZI60787.1"/>
    <property type="molecule type" value="Genomic_DNA"/>
</dbReference>
<organism evidence="4 5">
    <name type="scientific">Bordetella genomosp. 11</name>
    <dbReference type="NCBI Taxonomy" id="1416808"/>
    <lineage>
        <taxon>Bacteria</taxon>
        <taxon>Pseudomonadati</taxon>
        <taxon>Pseudomonadota</taxon>
        <taxon>Betaproteobacteria</taxon>
        <taxon>Burkholderiales</taxon>
        <taxon>Alcaligenaceae</taxon>
        <taxon>Bordetella</taxon>
    </lineage>
</organism>
<dbReference type="GO" id="GO:0006508">
    <property type="term" value="P:proteolysis"/>
    <property type="evidence" value="ECO:0007669"/>
    <property type="project" value="InterPro"/>
</dbReference>
<comment type="caution">
    <text evidence="4">The sequence shown here is derived from an EMBL/GenBank/DDBJ whole genome shotgun (WGS) entry which is preliminary data.</text>
</comment>
<dbReference type="SUPFAM" id="SSF82171">
    <property type="entry name" value="DPP6 N-terminal domain-like"/>
    <property type="match status" value="1"/>
</dbReference>
<evidence type="ECO:0000259" key="3">
    <source>
        <dbReference type="Pfam" id="PF00326"/>
    </source>
</evidence>
<feature type="domain" description="Peptidase S9 prolyl oligopeptidase catalytic" evidence="3">
    <location>
        <begin position="429"/>
        <end position="636"/>
    </location>
</feature>
<keyword evidence="2" id="KW-0645">Protease</keyword>
<dbReference type="PRINTS" id="PR00862">
    <property type="entry name" value="PROLIGOPTASE"/>
</dbReference>
<dbReference type="GO" id="GO:0004252">
    <property type="term" value="F:serine-type endopeptidase activity"/>
    <property type="evidence" value="ECO:0007669"/>
    <property type="project" value="InterPro"/>
</dbReference>
<accession>A0A261UGZ2</accession>
<dbReference type="Gene3D" id="2.120.10.30">
    <property type="entry name" value="TolB, C-terminal domain"/>
    <property type="match status" value="1"/>
</dbReference>
<dbReference type="InterPro" id="IPR029058">
    <property type="entry name" value="AB_hydrolase_fold"/>
</dbReference>
<dbReference type="InterPro" id="IPR011042">
    <property type="entry name" value="6-blade_b-propeller_TolB-like"/>
</dbReference>
<dbReference type="InterPro" id="IPR001375">
    <property type="entry name" value="Peptidase_S9_cat"/>
</dbReference>
<proteinExistence type="predicted"/>
<name>A0A261UGZ2_9BORD</name>
<dbReference type="Proteomes" id="UP000215767">
    <property type="component" value="Unassembled WGS sequence"/>
</dbReference>
<dbReference type="InterPro" id="IPR002470">
    <property type="entry name" value="Peptidase_S9A"/>
</dbReference>
<dbReference type="Pfam" id="PF07676">
    <property type="entry name" value="PD40"/>
    <property type="match status" value="2"/>
</dbReference>
<evidence type="ECO:0000256" key="1">
    <source>
        <dbReference type="ARBA" id="ARBA00022801"/>
    </source>
</evidence>
<dbReference type="Gene3D" id="3.40.50.1820">
    <property type="entry name" value="alpha/beta hydrolase"/>
    <property type="match status" value="1"/>
</dbReference>
<dbReference type="SUPFAM" id="SSF53474">
    <property type="entry name" value="alpha/beta-Hydrolases"/>
    <property type="match status" value="1"/>
</dbReference>
<reference evidence="5" key="1">
    <citation type="submission" date="2017-05" db="EMBL/GenBank/DDBJ databases">
        <title>Complete and WGS of Bordetella genogroups.</title>
        <authorList>
            <person name="Spilker T."/>
            <person name="Lipuma J."/>
        </authorList>
    </citation>
    <scope>NUCLEOTIDE SEQUENCE [LARGE SCALE GENOMIC DNA]</scope>
    <source>
        <strain evidence="5">AU8856</strain>
    </source>
</reference>
<evidence type="ECO:0000313" key="5">
    <source>
        <dbReference type="Proteomes" id="UP000215767"/>
    </source>
</evidence>
<keyword evidence="1" id="KW-0378">Hydrolase</keyword>
<keyword evidence="2" id="KW-0720">Serine protease</keyword>
<sequence>MRYPNWTRTGRASILDRWIPPPAPSLSSDPHAMQDTAAAAAASSIAPYMDIEAVIRPTPRADGKHIAYLSDASGTHQIWTRPLEGGAARRLTDMDEPVGTLAYSPRSHDLLFTTDCGGDERHRFWLLRDGDRTPVALTDDPATVHAWGCWSPDGTHIAYSANARSKTDMDVYVMDVATRAATRVLVASGYRDVLAYFPDGESLLVRDWSGGPHDQVLQRVTIGTGSVENLLPHTGRAEYRAARMRRDGSGFHVLCDQDSDHFRIGFVPADGGAVQWLVEESGKSIEAMAVAGDGHLGYVVNDHGWHRLCLRDAAGGQDRRIEGLPPGIAGSLAWIPGTDTLVFPYEGARTPPSIWTARAADAQAAPLVVSDAGTLSPAGFIEPEVALATSFDGLGVPCFVYRPATPPPPSGYPAIVIVHGGPAMTWSSNFRGDVQYLASRGIMVVAPNVRGSTGYGRRYHELDDKYRRMDSVRDLHAVRQWLDGRADVDRDRVGLFGRSYGGFMVLAGLTAYPGSWKLGVDFYGIANFHTLLQTTGPWRRDLRAAEYGDPRADAELLAEISPIHRMDRLQAPLLIVHGMDDPRVTPGESEMLYSVLRGLGKPVQYLRIPHEGHGFGRRSNRQAVFAAFEAFLDQHL</sequence>
<dbReference type="InterPro" id="IPR011659">
    <property type="entry name" value="WD40"/>
</dbReference>
<dbReference type="OrthoDB" id="4269629at2"/>
<dbReference type="Pfam" id="PF00326">
    <property type="entry name" value="Peptidase_S9"/>
    <property type="match status" value="1"/>
</dbReference>
<dbReference type="PANTHER" id="PTHR42776:SF27">
    <property type="entry name" value="DIPEPTIDYL PEPTIDASE FAMILY MEMBER 6"/>
    <property type="match status" value="1"/>
</dbReference>
<dbReference type="PANTHER" id="PTHR42776">
    <property type="entry name" value="SERINE PEPTIDASE S9 FAMILY MEMBER"/>
    <property type="match status" value="1"/>
</dbReference>